<feature type="compositionally biased region" description="Basic and acidic residues" evidence="1">
    <location>
        <begin position="853"/>
        <end position="866"/>
    </location>
</feature>
<accession>A0ABR1LHG5</accession>
<feature type="region of interest" description="Disordered" evidence="1">
    <location>
        <begin position="365"/>
        <end position="403"/>
    </location>
</feature>
<gene>
    <name evidence="2" type="ORF">IWX46DRAFT_667335</name>
</gene>
<evidence type="ECO:0000313" key="2">
    <source>
        <dbReference type="EMBL" id="KAK7534655.1"/>
    </source>
</evidence>
<dbReference type="EMBL" id="JBBPDW010000041">
    <property type="protein sequence ID" value="KAK7534655.1"/>
    <property type="molecule type" value="Genomic_DNA"/>
</dbReference>
<sequence>MTTPRKPPTAPRADRLRRQAAVQDPGGLNASANSPAKRALEKQTLDSLPEASARPAPHEPSQQAPGFPDIGSFRPTRPASGPSSPARQISTGIQRTIAKQALARLAAPSQDPVSHSKDPPISEHGTGAPTSECAAGSPVETAAHEKANPSHPPVSQRSAPNGHEAQPKPHAAVSSAHRDGFARPKFPYTVGSPSSAGLPSTPCNARPGEMLDQHRGSRNAMQSAASRTRCLDPNMLPYRSSHSDRYPLIYSNDPDLSKWQMAPRNHAEHDAFVEREHSNQPMAEPEIKKEDAEELVYELLPAAQQTPPAQSARAQRAVAQEERCGLCANDHKTSDCPAEQCQRCQFFHFPSVNCFEAGSQRQERDRARAAAEAQKQASQRKSRQRKGAVQRKTQNQKMSAKNGQPSVCNRCGGYHKTLRCKVKKCPKCGLFHVKGITFSQAARQKAEREAVEETRNIQQLSQRDEGNAFASAEVTSKTQENDVGKSTASGDRVEKQCSQCGYIHEEPCRTPFCRHCCSYHTTKFNCFEAGAMRAQRDAFYATKESSVKARSEPQPEPQAKLLAEIQLPQPQILPEILPEHQRKVRHDQDLFSEALNFFYEKDGTEGAYAFFARFSGDQQVQLPIRPSPRASTPIVRSIEKPMVQLPPATHKTSKHQQPLGDDSTDWSTDYTSKSEEESRIPPKGVRKGERKYNDQDDYDGLSKFQHGQKKKTAHYDTEQKSKAKQSGPKIVQRSKKREHESESELEDEKPVAAARTKRRNAQKERQPVNLKSKVKAKAKQHIKGEPETSSDDTETSSDEELPPKPKRRKVNDSGLQKSKREAPQPEHKAKKEEKKKKKKKKSKEAANVTTTKASKEKGKTKTEQKHESKKSKKHK</sequence>
<evidence type="ECO:0000256" key="1">
    <source>
        <dbReference type="SAM" id="MobiDB-lite"/>
    </source>
</evidence>
<feature type="compositionally biased region" description="Basic and acidic residues" evidence="1">
    <location>
        <begin position="672"/>
        <end position="694"/>
    </location>
</feature>
<proteinExistence type="predicted"/>
<feature type="region of interest" description="Disordered" evidence="1">
    <location>
        <begin position="1"/>
        <end position="233"/>
    </location>
</feature>
<feature type="compositionally biased region" description="Basic residues" evidence="1">
    <location>
        <begin position="378"/>
        <end position="389"/>
    </location>
</feature>
<feature type="compositionally biased region" description="Polar residues" evidence="1">
    <location>
        <begin position="191"/>
        <end position="203"/>
    </location>
</feature>
<reference evidence="2 3" key="1">
    <citation type="submission" date="2024-04" db="EMBL/GenBank/DDBJ databases">
        <title>Phyllosticta paracitricarpa is synonymous to the EU quarantine fungus P. citricarpa based on phylogenomic analyses.</title>
        <authorList>
            <consortium name="Lawrence Berkeley National Laboratory"/>
            <person name="Van Ingen-Buijs V.A."/>
            <person name="Van Westerhoven A.C."/>
            <person name="Haridas S."/>
            <person name="Skiadas P."/>
            <person name="Martin F."/>
            <person name="Groenewald J.Z."/>
            <person name="Crous P.W."/>
            <person name="Seidl M.F."/>
        </authorList>
    </citation>
    <scope>NUCLEOTIDE SEQUENCE [LARGE SCALE GENOMIC DNA]</scope>
    <source>
        <strain evidence="2 3">CBS 122670</strain>
    </source>
</reference>
<name>A0ABR1LHG5_9PEZI</name>
<feature type="compositionally biased region" description="Basic and acidic residues" evidence="1">
    <location>
        <begin position="818"/>
        <end position="832"/>
    </location>
</feature>
<organism evidence="2 3">
    <name type="scientific">Phyllosticta citricarpa</name>
    <dbReference type="NCBI Taxonomy" id="55181"/>
    <lineage>
        <taxon>Eukaryota</taxon>
        <taxon>Fungi</taxon>
        <taxon>Dikarya</taxon>
        <taxon>Ascomycota</taxon>
        <taxon>Pezizomycotina</taxon>
        <taxon>Dothideomycetes</taxon>
        <taxon>Dothideomycetes incertae sedis</taxon>
        <taxon>Botryosphaeriales</taxon>
        <taxon>Phyllostictaceae</taxon>
        <taxon>Phyllosticta</taxon>
    </lineage>
</organism>
<feature type="region of interest" description="Disordered" evidence="1">
    <location>
        <begin position="642"/>
        <end position="875"/>
    </location>
</feature>
<feature type="compositionally biased region" description="Pro residues" evidence="1">
    <location>
        <begin position="1"/>
        <end position="10"/>
    </location>
</feature>
<protein>
    <submittedName>
        <fullName evidence="2">Uncharacterized protein</fullName>
    </submittedName>
</protein>
<feature type="compositionally biased region" description="Polar residues" evidence="1">
    <location>
        <begin position="391"/>
        <end position="403"/>
    </location>
</feature>
<feature type="compositionally biased region" description="Basic residues" evidence="1">
    <location>
        <begin position="833"/>
        <end position="842"/>
    </location>
</feature>
<evidence type="ECO:0000313" key="3">
    <source>
        <dbReference type="Proteomes" id="UP001365128"/>
    </source>
</evidence>
<dbReference type="Proteomes" id="UP001365128">
    <property type="component" value="Unassembled WGS sequence"/>
</dbReference>
<feature type="compositionally biased region" description="Acidic residues" evidence="1">
    <location>
        <begin position="788"/>
        <end position="800"/>
    </location>
</feature>
<feature type="compositionally biased region" description="Polar residues" evidence="1">
    <location>
        <begin position="81"/>
        <end position="94"/>
    </location>
</feature>
<feature type="compositionally biased region" description="Basic residues" evidence="1">
    <location>
        <begin position="772"/>
        <end position="781"/>
    </location>
</feature>
<comment type="caution">
    <text evidence="2">The sequence shown here is derived from an EMBL/GenBank/DDBJ whole genome shotgun (WGS) entry which is preliminary data.</text>
</comment>
<keyword evidence="3" id="KW-1185">Reference proteome</keyword>